<feature type="region of interest" description="Disordered" evidence="1">
    <location>
        <begin position="15"/>
        <end position="45"/>
    </location>
</feature>
<name>A0A371EF48_MUCPR</name>
<dbReference type="AlphaFoldDB" id="A0A371EF48"/>
<comment type="caution">
    <text evidence="2">The sequence shown here is derived from an EMBL/GenBank/DDBJ whole genome shotgun (WGS) entry which is preliminary data.</text>
</comment>
<protein>
    <submittedName>
        <fullName evidence="2">Uncharacterized protein</fullName>
    </submittedName>
</protein>
<feature type="non-terminal residue" evidence="2">
    <location>
        <position position="1"/>
    </location>
</feature>
<reference evidence="2" key="1">
    <citation type="submission" date="2018-05" db="EMBL/GenBank/DDBJ databases">
        <title>Draft genome of Mucuna pruriens seed.</title>
        <authorList>
            <person name="Nnadi N.E."/>
            <person name="Vos R."/>
            <person name="Hasami M.H."/>
            <person name="Devisetty U.K."/>
            <person name="Aguiy J.C."/>
        </authorList>
    </citation>
    <scope>NUCLEOTIDE SEQUENCE [LARGE SCALE GENOMIC DNA]</scope>
    <source>
        <strain evidence="2">JCA_2017</strain>
    </source>
</reference>
<sequence>MDVFISEEYVRRRRVEKKATPKVASTKASQTDSHSSHWNGNDKAMSFPRSDLDAFLPSNTQPPSFVADHVHMPLFFLVTDGYSRLDST</sequence>
<evidence type="ECO:0000256" key="1">
    <source>
        <dbReference type="SAM" id="MobiDB-lite"/>
    </source>
</evidence>
<organism evidence="2 3">
    <name type="scientific">Mucuna pruriens</name>
    <name type="common">Velvet bean</name>
    <name type="synonym">Dolichos pruriens</name>
    <dbReference type="NCBI Taxonomy" id="157652"/>
    <lineage>
        <taxon>Eukaryota</taxon>
        <taxon>Viridiplantae</taxon>
        <taxon>Streptophyta</taxon>
        <taxon>Embryophyta</taxon>
        <taxon>Tracheophyta</taxon>
        <taxon>Spermatophyta</taxon>
        <taxon>Magnoliopsida</taxon>
        <taxon>eudicotyledons</taxon>
        <taxon>Gunneridae</taxon>
        <taxon>Pentapetalae</taxon>
        <taxon>rosids</taxon>
        <taxon>fabids</taxon>
        <taxon>Fabales</taxon>
        <taxon>Fabaceae</taxon>
        <taxon>Papilionoideae</taxon>
        <taxon>50 kb inversion clade</taxon>
        <taxon>NPAAA clade</taxon>
        <taxon>indigoferoid/millettioid clade</taxon>
        <taxon>Phaseoleae</taxon>
        <taxon>Mucuna</taxon>
    </lineage>
</organism>
<proteinExistence type="predicted"/>
<keyword evidence="3" id="KW-1185">Reference proteome</keyword>
<feature type="compositionally biased region" description="Polar residues" evidence="1">
    <location>
        <begin position="26"/>
        <end position="39"/>
    </location>
</feature>
<dbReference type="EMBL" id="QJKJ01014274">
    <property type="protein sequence ID" value="RDX64662.1"/>
    <property type="molecule type" value="Genomic_DNA"/>
</dbReference>
<dbReference type="Proteomes" id="UP000257109">
    <property type="component" value="Unassembled WGS sequence"/>
</dbReference>
<gene>
    <name evidence="2" type="ORF">CR513_56756</name>
</gene>
<evidence type="ECO:0000313" key="3">
    <source>
        <dbReference type="Proteomes" id="UP000257109"/>
    </source>
</evidence>
<accession>A0A371EF48</accession>
<evidence type="ECO:0000313" key="2">
    <source>
        <dbReference type="EMBL" id="RDX64662.1"/>
    </source>
</evidence>